<evidence type="ECO:0000259" key="2">
    <source>
        <dbReference type="SMART" id="SM00528"/>
    </source>
</evidence>
<feature type="region of interest" description="Disordered" evidence="1">
    <location>
        <begin position="59"/>
        <end position="81"/>
    </location>
</feature>
<keyword evidence="4" id="KW-1185">Reference proteome</keyword>
<dbReference type="RefSeq" id="WP_115978899.1">
    <property type="nucleotide sequence ID" value="NZ_CAJXNW010000065.1"/>
</dbReference>
<dbReference type="Gene3D" id="4.10.430.10">
    <property type="entry name" value="Histone-like protein H-NS, C-terminal domain"/>
    <property type="match status" value="1"/>
</dbReference>
<gene>
    <name evidence="3" type="ORF">DRV84_05635</name>
</gene>
<evidence type="ECO:0000313" key="4">
    <source>
        <dbReference type="Proteomes" id="UP000257131"/>
    </source>
</evidence>
<name>A0A3D9BXG7_9RHOB</name>
<protein>
    <submittedName>
        <fullName evidence="3">H-NS histone family protein</fullName>
    </submittedName>
</protein>
<dbReference type="EMBL" id="QOHR01000004">
    <property type="protein sequence ID" value="REC58061.1"/>
    <property type="molecule type" value="Genomic_DNA"/>
</dbReference>
<dbReference type="InterPro" id="IPR037150">
    <property type="entry name" value="H-NS_C_dom_sf"/>
</dbReference>
<feature type="compositionally biased region" description="Polar residues" evidence="1">
    <location>
        <begin position="69"/>
        <end position="78"/>
    </location>
</feature>
<dbReference type="OrthoDB" id="5297879at2"/>
<accession>A0A3D9BXG7</accession>
<evidence type="ECO:0000256" key="1">
    <source>
        <dbReference type="SAM" id="MobiDB-lite"/>
    </source>
</evidence>
<comment type="caution">
    <text evidence="3">The sequence shown here is derived from an EMBL/GenBank/DDBJ whole genome shotgun (WGS) entry which is preliminary data.</text>
</comment>
<organism evidence="3 4">
    <name type="scientific">Rhodosalinus sediminis</name>
    <dbReference type="NCBI Taxonomy" id="1940533"/>
    <lineage>
        <taxon>Bacteria</taxon>
        <taxon>Pseudomonadati</taxon>
        <taxon>Pseudomonadota</taxon>
        <taxon>Alphaproteobacteria</taxon>
        <taxon>Rhodobacterales</taxon>
        <taxon>Paracoccaceae</taxon>
        <taxon>Rhodosalinus</taxon>
    </lineage>
</organism>
<reference evidence="3 4" key="1">
    <citation type="journal article" date="2017" name="Int. J. Syst. Evol. Microbiol.">
        <title>Rhodosalinus sediminis gen. nov., sp. nov., isolated from marine saltern.</title>
        <authorList>
            <person name="Guo L.Y."/>
            <person name="Ling S.K."/>
            <person name="Li C.M."/>
            <person name="Chen G.J."/>
            <person name="Du Z.J."/>
        </authorList>
    </citation>
    <scope>NUCLEOTIDE SEQUENCE [LARGE SCALE GENOMIC DNA]</scope>
    <source>
        <strain evidence="3 4">WDN1C137</strain>
    </source>
</reference>
<dbReference type="SUPFAM" id="SSF81273">
    <property type="entry name" value="H-NS histone-like proteins"/>
    <property type="match status" value="1"/>
</dbReference>
<dbReference type="GO" id="GO:0003677">
    <property type="term" value="F:DNA binding"/>
    <property type="evidence" value="ECO:0007669"/>
    <property type="project" value="InterPro"/>
</dbReference>
<dbReference type="Pfam" id="PF00816">
    <property type="entry name" value="Histone_HNS"/>
    <property type="match status" value="1"/>
</dbReference>
<sequence length="102" mass="11685">MKPDLENMSREELLELRSAVDRALESWEARRKAEALKAAEDVARNYGFSLHELKDVGGKRTKGVPRYRNPNNPNQTWTGKGRKPRWVIEALEAGTPLEKLEI</sequence>
<evidence type="ECO:0000313" key="3">
    <source>
        <dbReference type="EMBL" id="REC58061.1"/>
    </source>
</evidence>
<feature type="domain" description="DNA-binding protein H-NS-like C-terminal" evidence="2">
    <location>
        <begin position="57"/>
        <end position="102"/>
    </location>
</feature>
<dbReference type="SMART" id="SM00528">
    <property type="entry name" value="HNS"/>
    <property type="match status" value="1"/>
</dbReference>
<dbReference type="Proteomes" id="UP000257131">
    <property type="component" value="Unassembled WGS sequence"/>
</dbReference>
<dbReference type="InterPro" id="IPR027444">
    <property type="entry name" value="H-NS_C_dom"/>
</dbReference>
<dbReference type="AlphaFoldDB" id="A0A3D9BXG7"/>
<proteinExistence type="predicted"/>